<name>A0A3N0EEV2_9ACTN</name>
<dbReference type="Pfam" id="PF00583">
    <property type="entry name" value="Acetyltransf_1"/>
    <property type="match status" value="1"/>
</dbReference>
<protein>
    <submittedName>
        <fullName evidence="5">GNAT family N-acetyltransferase</fullName>
    </submittedName>
</protein>
<keyword evidence="1 5" id="KW-0808">Transferase</keyword>
<feature type="domain" description="N-acetyltransferase" evidence="4">
    <location>
        <begin position="40"/>
        <end position="211"/>
    </location>
</feature>
<gene>
    <name evidence="5" type="ORF">EFW17_06690</name>
</gene>
<dbReference type="Proteomes" id="UP000269198">
    <property type="component" value="Unassembled WGS sequence"/>
</dbReference>
<feature type="compositionally biased region" description="Basic and acidic residues" evidence="3">
    <location>
        <begin position="1"/>
        <end position="16"/>
    </location>
</feature>
<dbReference type="InterPro" id="IPR000182">
    <property type="entry name" value="GNAT_dom"/>
</dbReference>
<dbReference type="AlphaFoldDB" id="A0A3N0EEV2"/>
<dbReference type="EMBL" id="RJMB01000004">
    <property type="protein sequence ID" value="RNL86199.1"/>
    <property type="molecule type" value="Genomic_DNA"/>
</dbReference>
<dbReference type="SUPFAM" id="SSF55729">
    <property type="entry name" value="Acyl-CoA N-acyltransferases (Nat)"/>
    <property type="match status" value="1"/>
</dbReference>
<dbReference type="CDD" id="cd04301">
    <property type="entry name" value="NAT_SF"/>
    <property type="match status" value="1"/>
</dbReference>
<feature type="compositionally biased region" description="Low complexity" evidence="3">
    <location>
        <begin position="20"/>
        <end position="32"/>
    </location>
</feature>
<evidence type="ECO:0000313" key="6">
    <source>
        <dbReference type="Proteomes" id="UP000269198"/>
    </source>
</evidence>
<keyword evidence="6" id="KW-1185">Reference proteome</keyword>
<evidence type="ECO:0000256" key="3">
    <source>
        <dbReference type="SAM" id="MobiDB-lite"/>
    </source>
</evidence>
<organism evidence="5 6">
    <name type="scientific">Halostreptopolyspora alba</name>
    <dbReference type="NCBI Taxonomy" id="2487137"/>
    <lineage>
        <taxon>Bacteria</taxon>
        <taxon>Bacillati</taxon>
        <taxon>Actinomycetota</taxon>
        <taxon>Actinomycetes</taxon>
        <taxon>Streptosporangiales</taxon>
        <taxon>Nocardiopsidaceae</taxon>
        <taxon>Halostreptopolyspora</taxon>
    </lineage>
</organism>
<evidence type="ECO:0000256" key="1">
    <source>
        <dbReference type="ARBA" id="ARBA00022679"/>
    </source>
</evidence>
<comment type="caution">
    <text evidence="5">The sequence shown here is derived from an EMBL/GenBank/DDBJ whole genome shotgun (WGS) entry which is preliminary data.</text>
</comment>
<dbReference type="PROSITE" id="PS51186">
    <property type="entry name" value="GNAT"/>
    <property type="match status" value="1"/>
</dbReference>
<dbReference type="InterPro" id="IPR016181">
    <property type="entry name" value="Acyl_CoA_acyltransferase"/>
</dbReference>
<evidence type="ECO:0000256" key="2">
    <source>
        <dbReference type="ARBA" id="ARBA00023315"/>
    </source>
</evidence>
<dbReference type="InterPro" id="IPR050832">
    <property type="entry name" value="Bact_Acetyltransf"/>
</dbReference>
<keyword evidence="2" id="KW-0012">Acyltransferase</keyword>
<dbReference type="OrthoDB" id="5243635at2"/>
<feature type="region of interest" description="Disordered" evidence="3">
    <location>
        <begin position="1"/>
        <end position="38"/>
    </location>
</feature>
<dbReference type="PANTHER" id="PTHR43877:SF1">
    <property type="entry name" value="ACETYLTRANSFERASE"/>
    <property type="match status" value="1"/>
</dbReference>
<accession>A0A3N0EEV2</accession>
<proteinExistence type="predicted"/>
<dbReference type="Gene3D" id="3.40.630.30">
    <property type="match status" value="1"/>
</dbReference>
<sequence length="218" mass="24009">MRDDSGFRHSGRENRDQTVAASEPEPAAASASQDPARGQRFVRSARLEDIDTIVAIQVAAWRSMYADVLPDEVITELAGAEAGERFREQWHSSLRSPPTSWHRLLVSTERRAVVGFAALGPAGDPDRWPATDAEIYALHVDPDHVRLGHGSRLLNACVDHLTEDGFHAVHVWTLEAPNPLRAFVEAAGWAPDGARRELDVGERVPMVRFHASIGERTG</sequence>
<evidence type="ECO:0000313" key="5">
    <source>
        <dbReference type="EMBL" id="RNL86199.1"/>
    </source>
</evidence>
<dbReference type="PANTHER" id="PTHR43877">
    <property type="entry name" value="AMINOALKYLPHOSPHONATE N-ACETYLTRANSFERASE-RELATED-RELATED"/>
    <property type="match status" value="1"/>
</dbReference>
<dbReference type="GO" id="GO:0016747">
    <property type="term" value="F:acyltransferase activity, transferring groups other than amino-acyl groups"/>
    <property type="evidence" value="ECO:0007669"/>
    <property type="project" value="InterPro"/>
</dbReference>
<evidence type="ECO:0000259" key="4">
    <source>
        <dbReference type="PROSITE" id="PS51186"/>
    </source>
</evidence>
<reference evidence="5 6" key="1">
    <citation type="submission" date="2018-11" db="EMBL/GenBank/DDBJ databases">
        <title>The genome draft of YIM 96095.</title>
        <authorList>
            <person name="Tang S.-K."/>
            <person name="Chunyu W.-X."/>
            <person name="Feng Y.-Z."/>
        </authorList>
    </citation>
    <scope>NUCLEOTIDE SEQUENCE [LARGE SCALE GENOMIC DNA]</scope>
    <source>
        <strain evidence="5 6">YIM 96095</strain>
    </source>
</reference>